<evidence type="ECO:0000256" key="1">
    <source>
        <dbReference type="ARBA" id="ARBA00004479"/>
    </source>
</evidence>
<evidence type="ECO:0000256" key="4">
    <source>
        <dbReference type="ARBA" id="ARBA00022729"/>
    </source>
</evidence>
<dbReference type="SMART" id="SM01190">
    <property type="entry name" value="EMP24_GP25L"/>
    <property type="match status" value="1"/>
</dbReference>
<keyword evidence="3 7" id="KW-0812">Transmembrane</keyword>
<dbReference type="InterPro" id="IPR015720">
    <property type="entry name" value="Emp24-like"/>
</dbReference>
<evidence type="ECO:0000256" key="8">
    <source>
        <dbReference type="SAM" id="Phobius"/>
    </source>
</evidence>
<dbReference type="EMBL" id="JABAYA010000168">
    <property type="protein sequence ID" value="KAF7722983.1"/>
    <property type="molecule type" value="Genomic_DNA"/>
</dbReference>
<name>A0A8H7BIA1_9FUNG</name>
<evidence type="ECO:0000256" key="9">
    <source>
        <dbReference type="SAM" id="SignalP"/>
    </source>
</evidence>
<comment type="caution">
    <text evidence="11">The sequence shown here is derived from an EMBL/GenBank/DDBJ whole genome shotgun (WGS) entry which is preliminary data.</text>
</comment>
<reference evidence="11" key="1">
    <citation type="submission" date="2020-01" db="EMBL/GenBank/DDBJ databases">
        <title>Genome Sequencing of Three Apophysomyces-Like Fungal Strains Confirms a Novel Fungal Genus in the Mucoromycota with divergent Burkholderia-like Endosymbiotic Bacteria.</title>
        <authorList>
            <person name="Stajich J.E."/>
            <person name="Macias A.M."/>
            <person name="Carter-House D."/>
            <person name="Lovett B."/>
            <person name="Kasson L.R."/>
            <person name="Berry K."/>
            <person name="Grigoriev I."/>
            <person name="Chang Y."/>
            <person name="Spatafora J."/>
            <person name="Kasson M.T."/>
        </authorList>
    </citation>
    <scope>NUCLEOTIDE SEQUENCE</scope>
    <source>
        <strain evidence="11">NRRL A-21654</strain>
    </source>
</reference>
<dbReference type="PROSITE" id="PS50866">
    <property type="entry name" value="GOLD"/>
    <property type="match status" value="1"/>
</dbReference>
<evidence type="ECO:0000256" key="5">
    <source>
        <dbReference type="ARBA" id="ARBA00022989"/>
    </source>
</evidence>
<accession>A0A8H7BIA1</accession>
<protein>
    <submittedName>
        <fullName evidence="11">Vesicle coat component</fullName>
    </submittedName>
</protein>
<dbReference type="PROSITE" id="PS51257">
    <property type="entry name" value="PROKAR_LIPOPROTEIN"/>
    <property type="match status" value="1"/>
</dbReference>
<keyword evidence="6 8" id="KW-0472">Membrane</keyword>
<keyword evidence="5 8" id="KW-1133">Transmembrane helix</keyword>
<sequence>MRQTFLFAVLSSLLALACAVSFDLRAVTAENAENGKRCLSIFAPKNVQMLAAVKVGNGYNQRVNVEIKDDSEPANEYLNKRDISSEPLRFVFETKATGVVSICFANVLDSGFHEDAQYVRPVDLEFNVGAEAKDYDKIAKDEKLGPLELELRKLETVVKEIVDEMGYLQRREAKLRDTNESTNARVKGFSILSLLTLVSLGTWQILYLRQYFRRKRLID</sequence>
<comment type="subcellular location">
    <subcellularLocation>
        <location evidence="1 7">Membrane</location>
        <topology evidence="1 7">Single-pass type I membrane protein</topology>
    </subcellularLocation>
</comment>
<dbReference type="PANTHER" id="PTHR22811">
    <property type="entry name" value="TRANSMEMBRANE EMP24 DOMAIN-CONTAINING PROTEIN"/>
    <property type="match status" value="1"/>
</dbReference>
<evidence type="ECO:0000313" key="12">
    <source>
        <dbReference type="Proteomes" id="UP000605846"/>
    </source>
</evidence>
<proteinExistence type="inferred from homology"/>
<evidence type="ECO:0000256" key="6">
    <source>
        <dbReference type="ARBA" id="ARBA00023136"/>
    </source>
</evidence>
<dbReference type="InterPro" id="IPR009038">
    <property type="entry name" value="GOLD_dom"/>
</dbReference>
<feature type="signal peptide" evidence="9">
    <location>
        <begin position="1"/>
        <end position="19"/>
    </location>
</feature>
<comment type="similarity">
    <text evidence="2 7">Belongs to the EMP24/GP25L family.</text>
</comment>
<evidence type="ECO:0000256" key="2">
    <source>
        <dbReference type="ARBA" id="ARBA00007104"/>
    </source>
</evidence>
<dbReference type="OrthoDB" id="759142at2759"/>
<keyword evidence="4 9" id="KW-0732">Signal</keyword>
<dbReference type="Proteomes" id="UP000605846">
    <property type="component" value="Unassembled WGS sequence"/>
</dbReference>
<organism evidence="11 12">
    <name type="scientific">Apophysomyces ossiformis</name>
    <dbReference type="NCBI Taxonomy" id="679940"/>
    <lineage>
        <taxon>Eukaryota</taxon>
        <taxon>Fungi</taxon>
        <taxon>Fungi incertae sedis</taxon>
        <taxon>Mucoromycota</taxon>
        <taxon>Mucoromycotina</taxon>
        <taxon>Mucoromycetes</taxon>
        <taxon>Mucorales</taxon>
        <taxon>Mucorineae</taxon>
        <taxon>Mucoraceae</taxon>
        <taxon>Apophysomyces</taxon>
    </lineage>
</organism>
<gene>
    <name evidence="11" type="primary">ERV25_1</name>
    <name evidence="11" type="ORF">EC973_002453</name>
</gene>
<dbReference type="AlphaFoldDB" id="A0A8H7BIA1"/>
<feature type="domain" description="GOLD" evidence="10">
    <location>
        <begin position="36"/>
        <end position="128"/>
    </location>
</feature>
<feature type="transmembrane region" description="Helical" evidence="8">
    <location>
        <begin position="188"/>
        <end position="208"/>
    </location>
</feature>
<dbReference type="GO" id="GO:0016020">
    <property type="term" value="C:membrane"/>
    <property type="evidence" value="ECO:0007669"/>
    <property type="project" value="UniProtKB-SubCell"/>
</dbReference>
<keyword evidence="12" id="KW-1185">Reference proteome</keyword>
<dbReference type="Pfam" id="PF01105">
    <property type="entry name" value="EMP24_GP25L"/>
    <property type="match status" value="1"/>
</dbReference>
<evidence type="ECO:0000256" key="7">
    <source>
        <dbReference type="RuleBase" id="RU003827"/>
    </source>
</evidence>
<evidence type="ECO:0000259" key="10">
    <source>
        <dbReference type="PROSITE" id="PS50866"/>
    </source>
</evidence>
<evidence type="ECO:0000256" key="3">
    <source>
        <dbReference type="ARBA" id="ARBA00022692"/>
    </source>
</evidence>
<feature type="chain" id="PRO_5034126478" evidence="9">
    <location>
        <begin position="20"/>
        <end position="219"/>
    </location>
</feature>
<evidence type="ECO:0000313" key="11">
    <source>
        <dbReference type="EMBL" id="KAF7722983.1"/>
    </source>
</evidence>